<name>A0A940MFP0_9ACTN</name>
<feature type="non-terminal residue" evidence="1">
    <location>
        <position position="293"/>
    </location>
</feature>
<dbReference type="RefSeq" id="WP_209340068.1">
    <property type="nucleotide sequence ID" value="NZ_JAGIQL010000038.1"/>
</dbReference>
<evidence type="ECO:0000313" key="2">
    <source>
        <dbReference type="Proteomes" id="UP000670475"/>
    </source>
</evidence>
<dbReference type="Proteomes" id="UP000670475">
    <property type="component" value="Unassembled WGS sequence"/>
</dbReference>
<protein>
    <submittedName>
        <fullName evidence="1">Uncharacterized protein</fullName>
    </submittedName>
</protein>
<keyword evidence="2" id="KW-1185">Reference proteome</keyword>
<dbReference type="Pfam" id="PF19934">
    <property type="entry name" value="DUF6397"/>
    <property type="match status" value="1"/>
</dbReference>
<accession>A0A940MFP0</accession>
<dbReference type="AlphaFoldDB" id="A0A940MFP0"/>
<gene>
    <name evidence="1" type="ORF">JFN87_12470</name>
</gene>
<dbReference type="EMBL" id="JAGIQL010000038">
    <property type="protein sequence ID" value="MBP0458311.1"/>
    <property type="molecule type" value="Genomic_DNA"/>
</dbReference>
<organism evidence="1 2">
    <name type="scientific">Streptomyces montanisoli</name>
    <dbReference type="NCBI Taxonomy" id="2798581"/>
    <lineage>
        <taxon>Bacteria</taxon>
        <taxon>Bacillati</taxon>
        <taxon>Actinomycetota</taxon>
        <taxon>Actinomycetes</taxon>
        <taxon>Kitasatosporales</taxon>
        <taxon>Streptomycetaceae</taxon>
        <taxon>Streptomyces</taxon>
    </lineage>
</organism>
<sequence>MAESRYTKETDAGEAVGADRAARELGLKRGEFTLAVELGHVRVADGSTAGRIRVPRGEIDRLRAAEGFPEALRERVLTMGTARGAELMGISPGRFTRLARAGLLTPARFFLNRYRTIVWLYLAEELRALRAAEPQLMHGRLPEPLRTLADGGDRRARNWRSRRVSALLRDAPGPWERVAAAAAALEPAELALLLPGPGERERVAAATPDLAHFRPTSDRAAEVVRALVTVEEPDESAWYAANARALLTEARASEPLGRAPAAPAPRPSAATAAALTAAGAAASVNAAVGVARG</sequence>
<comment type="caution">
    <text evidence="1">The sequence shown here is derived from an EMBL/GenBank/DDBJ whole genome shotgun (WGS) entry which is preliminary data.</text>
</comment>
<proteinExistence type="predicted"/>
<evidence type="ECO:0000313" key="1">
    <source>
        <dbReference type="EMBL" id="MBP0458311.1"/>
    </source>
</evidence>
<reference evidence="1" key="1">
    <citation type="submission" date="2021-03" db="EMBL/GenBank/DDBJ databases">
        <title>Whole genome sequence of Streptomyces bomunensis MMS17-BM035.</title>
        <authorList>
            <person name="Lee J.H."/>
        </authorList>
    </citation>
    <scope>NUCLEOTIDE SEQUENCE</scope>
    <source>
        <strain evidence="1">MMS17-BM035</strain>
    </source>
</reference>
<dbReference type="InterPro" id="IPR045652">
    <property type="entry name" value="DUF6397"/>
</dbReference>